<name>A0A2W5Q6M4_VARPD</name>
<sequence>MGLLIAAWLVFALSVVVLHAWIVPRIADYRGALEQQASKAVGAPVRIGSITAESKGLFPTIELRDVVLQDARQRDALRLARVVASVSPRSLWHLSFEQLYIDRPEAEVRLDAAGRLHVAGLDLSKDSGEDTRSADWFFSQREFVVERGTVRWIDEKRGAAPLLLSDLRFVSRNSARRHLMRLDATPPAGWGDRFTVQGDFRQPLLSVRSGNWQTWDGQLYAELPRIDVTRLGQYVTLDARIREGDGALRAWVDVDDGRPVGGAADLGLARVNAVLGESLEPLVLSQVTGRLAVHSSADLFAFSTRDLQFTTGSGMRWPGGNLWFQRVPAKGRTPESGALRADRLDLGALALIANRLPVGDEAHRVIAARAPRGLVENIDVAWQGPLDTPRTYQARGRVTGLSLASSVDTATPAARIAQARPPVGVPGVRGLDAEFEMTQDGGTASLAMANGALDLPGVFEDPVLPLAQFSGRLRWKRDGERIELAMPDVRFANADAQGVADLSWRTSDPVKSGSKSRFPGILDLKGQLTRADGTRVWRYLPLDIPKDVRDYVRDAVTKGEASGVDFRLRGDLWDMPFLDPKQGEFRIAAKVHDVHYAYVPHEAGGKPSAWPPLTALSGELVFDRASMQVNNARARIAGAPAVEMVKGEARIPNLDHGVLQVDAQARGPLGDVLRLGAPLLGGARDFVAGVRATGNSDYRLKLELPLDAMDKAKVQAGVVLADNELRLAAEAPPLTQARGTLSFTEGGFSLAGVQARFAGGDVRIEGKGRYSSAGQDFSLRATGNLTADGLRAAREADWLARLARQMQGGTAYTAAFGMRDDTPEFSFESNLQGLALDLPAPLGKAAGDALPLRVAQTVLRRDREGRATRDQLEMTLGSAASAQYERELAGGGARVLRGALRIGQAAVESGALPESGVLANIALSRFDVEAWRKVFEDNAGSTQAVAPASEAEESAWMPTLVAIRAGEFAVAGRTLHDVVMGGTREGTLWRANIDARELSGYAEYRVQQAGRLYARLARLKIEPSEAKQVESLLDEEPGDLPALDVVVDDFELLGRKLGRAEIDAVNRGGATREWRLNKLALTTPEGAFSAQGSWAAAANAGGRAPRRTSMNFKLDIADAGALLERFGMKGVLARGKGQLAGEVQWRGSPFSIDYPSLGGQMHLDMASGQFLKAEPGIAKLLGVLSLQALPRRLTLDFRDIFSAGFAFDFIRGDAHIADGIATTNNLQMKGVNAAVLMDGSADIARETQNLRVVVVPEINAGTAALVATAINPAIGLGTFLAQMVLSRPLAVAATQEFQIDGTWADPRVTKVPRRVGSALQEELPKLPALPPLPSLPGWVREGSAAPQENRP</sequence>
<dbReference type="NCBIfam" id="TIGR02099">
    <property type="entry name" value="YhdP family protein"/>
    <property type="match status" value="1"/>
</dbReference>
<gene>
    <name evidence="3" type="ORF">DI563_16705</name>
</gene>
<dbReference type="InterPro" id="IPR011836">
    <property type="entry name" value="YhdP"/>
</dbReference>
<reference evidence="3 4" key="1">
    <citation type="submission" date="2017-08" db="EMBL/GenBank/DDBJ databases">
        <title>Infants hospitalized years apart are colonized by the same room-sourced microbial strains.</title>
        <authorList>
            <person name="Brooks B."/>
            <person name="Olm M.R."/>
            <person name="Firek B.A."/>
            <person name="Baker R."/>
            <person name="Thomas B.C."/>
            <person name="Morowitz M.J."/>
            <person name="Banfield J.F."/>
        </authorList>
    </citation>
    <scope>NUCLEOTIDE SEQUENCE [LARGE SCALE GENOMIC DNA]</scope>
    <source>
        <strain evidence="3">S2_005_003_R2_41</strain>
    </source>
</reference>
<evidence type="ECO:0000313" key="4">
    <source>
        <dbReference type="Proteomes" id="UP000249135"/>
    </source>
</evidence>
<accession>A0A2W5Q6M4</accession>
<dbReference type="EMBL" id="QFPP01000225">
    <property type="protein sequence ID" value="PZQ72219.1"/>
    <property type="molecule type" value="Genomic_DNA"/>
</dbReference>
<dbReference type="InterPro" id="IPR025263">
    <property type="entry name" value="YhdP_central"/>
</dbReference>
<dbReference type="PANTHER" id="PTHR38690">
    <property type="entry name" value="PROTEASE-RELATED"/>
    <property type="match status" value="1"/>
</dbReference>
<protein>
    <submittedName>
        <fullName evidence="3">TIGR02099 family protein</fullName>
    </submittedName>
</protein>
<feature type="region of interest" description="Disordered" evidence="1">
    <location>
        <begin position="1320"/>
        <end position="1351"/>
    </location>
</feature>
<dbReference type="Pfam" id="PF13116">
    <property type="entry name" value="YhdP"/>
    <property type="match status" value="1"/>
</dbReference>
<evidence type="ECO:0000256" key="1">
    <source>
        <dbReference type="SAM" id="MobiDB-lite"/>
    </source>
</evidence>
<dbReference type="PANTHER" id="PTHR38690:SF1">
    <property type="entry name" value="PROTEASE"/>
    <property type="match status" value="1"/>
</dbReference>
<proteinExistence type="predicted"/>
<comment type="caution">
    <text evidence="3">The sequence shown here is derived from an EMBL/GenBank/DDBJ whole genome shotgun (WGS) entry which is preliminary data.</text>
</comment>
<dbReference type="Proteomes" id="UP000249135">
    <property type="component" value="Unassembled WGS sequence"/>
</dbReference>
<evidence type="ECO:0000259" key="2">
    <source>
        <dbReference type="Pfam" id="PF13116"/>
    </source>
</evidence>
<evidence type="ECO:0000313" key="3">
    <source>
        <dbReference type="EMBL" id="PZQ72219.1"/>
    </source>
</evidence>
<organism evidence="3 4">
    <name type="scientific">Variovorax paradoxus</name>
    <dbReference type="NCBI Taxonomy" id="34073"/>
    <lineage>
        <taxon>Bacteria</taxon>
        <taxon>Pseudomonadati</taxon>
        <taxon>Pseudomonadota</taxon>
        <taxon>Betaproteobacteria</taxon>
        <taxon>Burkholderiales</taxon>
        <taxon>Comamonadaceae</taxon>
        <taxon>Variovorax</taxon>
    </lineage>
</organism>
<feature type="domain" description="YhdP central" evidence="2">
    <location>
        <begin position="3"/>
        <end position="1308"/>
    </location>
</feature>